<dbReference type="EC" id="3.1.3.48" evidence="4"/>
<dbReference type="FunFam" id="3.90.190.10:FF:000063">
    <property type="entry name" value="Dual specificity phosphatase 23"/>
    <property type="match status" value="1"/>
</dbReference>
<dbReference type="Pfam" id="PF22784">
    <property type="entry name" value="PTP-SAK"/>
    <property type="match status" value="1"/>
</dbReference>
<reference evidence="17" key="2">
    <citation type="submission" date="2004-02" db="EMBL/GenBank/DDBJ databases">
        <authorList>
            <consortium name="Genoscope"/>
            <consortium name="Whitehead Institute Centre for Genome Research"/>
        </authorList>
    </citation>
    <scope>NUCLEOTIDE SEQUENCE</scope>
</reference>
<dbReference type="Proteomes" id="UP000007303">
    <property type="component" value="Unassembled WGS sequence"/>
</dbReference>
<dbReference type="SMART" id="SM00404">
    <property type="entry name" value="PTPc_motif"/>
    <property type="match status" value="1"/>
</dbReference>
<evidence type="ECO:0000256" key="5">
    <source>
        <dbReference type="ARBA" id="ARBA00013081"/>
    </source>
</evidence>
<keyword evidence="7" id="KW-0378">Hydrolase</keyword>
<evidence type="ECO:0000256" key="6">
    <source>
        <dbReference type="ARBA" id="ARBA00022490"/>
    </source>
</evidence>
<dbReference type="InterPro" id="IPR050561">
    <property type="entry name" value="PTP"/>
</dbReference>
<evidence type="ECO:0000259" key="15">
    <source>
        <dbReference type="PROSITE" id="PS50054"/>
    </source>
</evidence>
<dbReference type="STRING" id="99883.ENSTNIP00000022527"/>
<dbReference type="GO" id="GO:0004725">
    <property type="term" value="F:protein tyrosine phosphatase activity"/>
    <property type="evidence" value="ECO:0007669"/>
    <property type="project" value="UniProtKB-EC"/>
</dbReference>
<dbReference type="InterPro" id="IPR000387">
    <property type="entry name" value="Tyr_Pase_dom"/>
</dbReference>
<evidence type="ECO:0000256" key="14">
    <source>
        <dbReference type="ARBA" id="ARBA00081937"/>
    </source>
</evidence>
<keyword evidence="9" id="KW-0539">Nucleus</keyword>
<dbReference type="PANTHER" id="PTHR23339">
    <property type="entry name" value="TYROSINE SPECIFIC PROTEIN PHOSPHATASE AND DUAL SPECIFICITY PROTEIN PHOSPHATASE"/>
    <property type="match status" value="1"/>
</dbReference>
<accession>Q4REG4</accession>
<dbReference type="EC" id="3.1.3.16" evidence="5"/>
<keyword evidence="6" id="KW-0963">Cytoplasm</keyword>
<dbReference type="Ensembl" id="ENSTNIT00000022766.1">
    <property type="protein sequence ID" value="ENSTNIP00000022527.1"/>
    <property type="gene ID" value="ENSTNIG00000019325.1"/>
</dbReference>
<dbReference type="OrthoDB" id="432447at2759"/>
<comment type="subcellular location">
    <subcellularLocation>
        <location evidence="2">Cytoplasm</location>
        <location evidence="2">Cytosol</location>
    </subcellularLocation>
    <subcellularLocation>
        <location evidence="1">Nucleus</location>
    </subcellularLocation>
</comment>
<dbReference type="Gene3D" id="3.90.190.10">
    <property type="entry name" value="Protein tyrosine phosphatase superfamily"/>
    <property type="match status" value="1"/>
</dbReference>
<keyword evidence="8" id="KW-0904">Protein phosphatase</keyword>
<evidence type="ECO:0000256" key="12">
    <source>
        <dbReference type="ARBA" id="ARBA00053915"/>
    </source>
</evidence>
<reference evidence="17 19" key="1">
    <citation type="journal article" date="2004" name="Nature">
        <title>Genome duplication in the teleost fish Tetraodon nigroviridis reveals the early vertebrate proto-karyotype.</title>
        <authorList>
            <person name="Jaillon O."/>
            <person name="Aury J.-M."/>
            <person name="Brunet F."/>
            <person name="Petit J.-L."/>
            <person name="Stange-Thomann N."/>
            <person name="Mauceli E."/>
            <person name="Bouneau L."/>
            <person name="Fischer C."/>
            <person name="Ozouf-Costaz C."/>
            <person name="Bernot A."/>
            <person name="Nicaud S."/>
            <person name="Jaffe D."/>
            <person name="Fisher S."/>
            <person name="Lutfalla G."/>
            <person name="Dossat C."/>
            <person name="Segurens B."/>
            <person name="Dasilva C."/>
            <person name="Salanoubat M."/>
            <person name="Levy M."/>
            <person name="Boudet N."/>
            <person name="Castellano S."/>
            <person name="Anthouard V."/>
            <person name="Jubin C."/>
            <person name="Castelli V."/>
            <person name="Katinka M."/>
            <person name="Vacherie B."/>
            <person name="Biemont C."/>
            <person name="Skalli Z."/>
            <person name="Cattolico L."/>
            <person name="Poulain J."/>
            <person name="De Berardinis V."/>
            <person name="Cruaud C."/>
            <person name="Duprat S."/>
            <person name="Brottier P."/>
            <person name="Coutanceau J.-P."/>
            <person name="Gouzy J."/>
            <person name="Parra G."/>
            <person name="Lardier G."/>
            <person name="Chapple C."/>
            <person name="McKernan K.J."/>
            <person name="McEwan P."/>
            <person name="Bosak S."/>
            <person name="Kellis M."/>
            <person name="Volff J.-N."/>
            <person name="Guigo R."/>
            <person name="Zody M.C."/>
            <person name="Mesirov J."/>
            <person name="Lindblad-Toh K."/>
            <person name="Birren B."/>
            <person name="Nusbaum C."/>
            <person name="Kahn D."/>
            <person name="Robinson-Rechavi M."/>
            <person name="Laudet V."/>
            <person name="Schachter V."/>
            <person name="Quetier F."/>
            <person name="Saurin W."/>
            <person name="Scarpelli C."/>
            <person name="Wincker P."/>
            <person name="Lander E.S."/>
            <person name="Weissenbach J."/>
            <person name="Roest Crollius H."/>
        </authorList>
    </citation>
    <scope>NUCLEOTIDE SEQUENCE [LARGE SCALE GENOMIC DNA]</scope>
</reference>
<evidence type="ECO:0000256" key="10">
    <source>
        <dbReference type="ARBA" id="ARBA00047761"/>
    </source>
</evidence>
<evidence type="ECO:0000256" key="2">
    <source>
        <dbReference type="ARBA" id="ARBA00004514"/>
    </source>
</evidence>
<dbReference type="EMBL" id="CAAE01015123">
    <property type="protein sequence ID" value="CAG13218.1"/>
    <property type="molecule type" value="Genomic_DNA"/>
</dbReference>
<evidence type="ECO:0000256" key="9">
    <source>
        <dbReference type="ARBA" id="ARBA00023242"/>
    </source>
</evidence>
<dbReference type="GO" id="GO:0004722">
    <property type="term" value="F:protein serine/threonine phosphatase activity"/>
    <property type="evidence" value="ECO:0007669"/>
    <property type="project" value="UniProtKB-EC"/>
</dbReference>
<evidence type="ECO:0000259" key="16">
    <source>
        <dbReference type="PROSITE" id="PS50056"/>
    </source>
</evidence>
<evidence type="ECO:0000313" key="18">
    <source>
        <dbReference type="Ensembl" id="ENSTNIP00000022527.1"/>
    </source>
</evidence>
<evidence type="ECO:0000256" key="4">
    <source>
        <dbReference type="ARBA" id="ARBA00013064"/>
    </source>
</evidence>
<keyword evidence="19" id="KW-1185">Reference proteome</keyword>
<dbReference type="InterPro" id="IPR057023">
    <property type="entry name" value="PTP-SAK"/>
</dbReference>
<dbReference type="InterPro" id="IPR016130">
    <property type="entry name" value="Tyr_Pase_AS"/>
</dbReference>
<dbReference type="InterPro" id="IPR020422">
    <property type="entry name" value="TYR_PHOSPHATASE_DUAL_dom"/>
</dbReference>
<dbReference type="PROSITE" id="PS50054">
    <property type="entry name" value="TYR_PHOSPHATASE_DUAL"/>
    <property type="match status" value="1"/>
</dbReference>
<comment type="catalytic activity">
    <reaction evidence="10">
        <text>O-phospho-L-seryl-[protein] + H2O = L-seryl-[protein] + phosphate</text>
        <dbReference type="Rhea" id="RHEA:20629"/>
        <dbReference type="Rhea" id="RHEA-COMP:9863"/>
        <dbReference type="Rhea" id="RHEA-COMP:11604"/>
        <dbReference type="ChEBI" id="CHEBI:15377"/>
        <dbReference type="ChEBI" id="CHEBI:29999"/>
        <dbReference type="ChEBI" id="CHEBI:43474"/>
        <dbReference type="ChEBI" id="CHEBI:83421"/>
        <dbReference type="EC" id="3.1.3.16"/>
    </reaction>
</comment>
<dbReference type="InterPro" id="IPR029021">
    <property type="entry name" value="Prot-tyrosine_phosphatase-like"/>
</dbReference>
<dbReference type="InterPro" id="IPR003595">
    <property type="entry name" value="Tyr_Pase_cat"/>
</dbReference>
<evidence type="ECO:0000256" key="11">
    <source>
        <dbReference type="ARBA" id="ARBA00048336"/>
    </source>
</evidence>
<name>Q4REG4_TETNG</name>
<dbReference type="GO" id="GO:0005829">
    <property type="term" value="C:cytosol"/>
    <property type="evidence" value="ECO:0007669"/>
    <property type="project" value="UniProtKB-SubCell"/>
</dbReference>
<proteinExistence type="inferred from homology"/>
<organism evidence="17">
    <name type="scientific">Tetraodon nigroviridis</name>
    <name type="common">Spotted green pufferfish</name>
    <name type="synonym">Chelonodon nigroviridis</name>
    <dbReference type="NCBI Taxonomy" id="99883"/>
    <lineage>
        <taxon>Eukaryota</taxon>
        <taxon>Metazoa</taxon>
        <taxon>Chordata</taxon>
        <taxon>Craniata</taxon>
        <taxon>Vertebrata</taxon>
        <taxon>Euteleostomi</taxon>
        <taxon>Actinopterygii</taxon>
        <taxon>Neopterygii</taxon>
        <taxon>Teleostei</taxon>
        <taxon>Neoteleostei</taxon>
        <taxon>Acanthomorphata</taxon>
        <taxon>Eupercaria</taxon>
        <taxon>Tetraodontiformes</taxon>
        <taxon>Tetradontoidea</taxon>
        <taxon>Tetraodontidae</taxon>
        <taxon>Tetraodon</taxon>
    </lineage>
</organism>
<sequence>MASSPPHNFSWVDQGKLAGLALPRMASEYQYLLDHGIKHLVCLCERKPPNYDTCPDLKLHHIKITDFTPPSPSQIERFLGIVEEANAQGEGVAVHCMHGHGRTGTMLACYLVKTRQISGVDAIEKIRQMRKGSIETQDQEKAVVQFYQRTK</sequence>
<dbReference type="PROSITE" id="PS00383">
    <property type="entry name" value="TYR_PHOSPHATASE_1"/>
    <property type="match status" value="1"/>
</dbReference>
<dbReference type="AlphaFoldDB" id="Q4REG4"/>
<evidence type="ECO:0000313" key="17">
    <source>
        <dbReference type="EMBL" id="CAG13218.1"/>
    </source>
</evidence>
<dbReference type="CDD" id="cd14504">
    <property type="entry name" value="DUSP23"/>
    <property type="match status" value="1"/>
</dbReference>
<evidence type="ECO:0000256" key="3">
    <source>
        <dbReference type="ARBA" id="ARBA00008601"/>
    </source>
</evidence>
<reference evidence="18" key="3">
    <citation type="submission" date="2025-05" db="UniProtKB">
        <authorList>
            <consortium name="Ensembl"/>
        </authorList>
    </citation>
    <scope>IDENTIFICATION</scope>
</reference>
<evidence type="ECO:0000313" key="19">
    <source>
        <dbReference type="Proteomes" id="UP000007303"/>
    </source>
</evidence>
<evidence type="ECO:0000256" key="13">
    <source>
        <dbReference type="ARBA" id="ARBA00068789"/>
    </source>
</evidence>
<evidence type="ECO:0000256" key="8">
    <source>
        <dbReference type="ARBA" id="ARBA00022912"/>
    </source>
</evidence>
<dbReference type="SUPFAM" id="SSF52799">
    <property type="entry name" value="(Phosphotyrosine protein) phosphatases II"/>
    <property type="match status" value="1"/>
</dbReference>
<evidence type="ECO:0000256" key="7">
    <source>
        <dbReference type="ARBA" id="ARBA00022801"/>
    </source>
</evidence>
<dbReference type="GeneTree" id="ENSGT00940000161329"/>
<dbReference type="KEGG" id="tng:GSTEN00035772G001"/>
<feature type="domain" description="Tyrosine specific protein phosphatases" evidence="16">
    <location>
        <begin position="76"/>
        <end position="141"/>
    </location>
</feature>
<protein>
    <recommendedName>
        <fullName evidence="13">Dual specificity protein phosphatase 23</fullName>
        <ecNumber evidence="5">3.1.3.16</ecNumber>
        <ecNumber evidence="4">3.1.3.48</ecNumber>
    </recommendedName>
    <alternativeName>
        <fullName evidence="14">Low molecular mass dual specificity phosphatase 3</fullName>
    </alternativeName>
</protein>
<dbReference type="SMART" id="SM00195">
    <property type="entry name" value="DSPc"/>
    <property type="match status" value="1"/>
</dbReference>
<comment type="function">
    <text evidence="12">Protein phosphatase that mediates dephosphorylation of proteins phosphorylated on Tyr and Ser/Thr residues. In vitro, it can dephosphorylate p44-ERK1 (MAPK3) but not p54 SAPK-beta (MAPK10) in vitro. Able to enhance activation of JNK and p38 (MAPK14).</text>
</comment>
<dbReference type="GO" id="GO:0005634">
    <property type="term" value="C:nucleus"/>
    <property type="evidence" value="ECO:0007669"/>
    <property type="project" value="UniProtKB-SubCell"/>
</dbReference>
<evidence type="ECO:0000256" key="1">
    <source>
        <dbReference type="ARBA" id="ARBA00004123"/>
    </source>
</evidence>
<feature type="domain" description="Tyrosine-protein phosphatase" evidence="15">
    <location>
        <begin position="8"/>
        <end position="151"/>
    </location>
</feature>
<feature type="non-terminal residue" evidence="17">
    <location>
        <position position="151"/>
    </location>
</feature>
<comment type="catalytic activity">
    <reaction evidence="11">
        <text>O-phospho-L-threonyl-[protein] + H2O = L-threonyl-[protein] + phosphate</text>
        <dbReference type="Rhea" id="RHEA:47004"/>
        <dbReference type="Rhea" id="RHEA-COMP:11060"/>
        <dbReference type="Rhea" id="RHEA-COMP:11605"/>
        <dbReference type="ChEBI" id="CHEBI:15377"/>
        <dbReference type="ChEBI" id="CHEBI:30013"/>
        <dbReference type="ChEBI" id="CHEBI:43474"/>
        <dbReference type="ChEBI" id="CHEBI:61977"/>
        <dbReference type="EC" id="3.1.3.16"/>
    </reaction>
</comment>
<gene>
    <name evidence="17" type="ORF">GSTENG00035772001</name>
</gene>
<dbReference type="OMA" id="PAHYQYL"/>
<comment type="similarity">
    <text evidence="3">Belongs to the protein-tyrosine phosphatase family. Non-receptor class dual specificity subfamily.</text>
</comment>
<dbReference type="HOGENOM" id="CLU_047330_4_2_1"/>
<dbReference type="PROSITE" id="PS50056">
    <property type="entry name" value="TYR_PHOSPHATASE_2"/>
    <property type="match status" value="1"/>
</dbReference>